<dbReference type="InterPro" id="IPR033458">
    <property type="entry name" value="DUF5134"/>
</dbReference>
<evidence type="ECO:0000256" key="1">
    <source>
        <dbReference type="SAM" id="Phobius"/>
    </source>
</evidence>
<keyword evidence="1" id="KW-0812">Transmembrane</keyword>
<protein>
    <recommendedName>
        <fullName evidence="4">DUF5134 domain-containing protein</fullName>
    </recommendedName>
</protein>
<dbReference type="OrthoDB" id="3873591at2"/>
<feature type="transmembrane region" description="Helical" evidence="1">
    <location>
        <begin position="96"/>
        <end position="115"/>
    </location>
</feature>
<feature type="transmembrane region" description="Helical" evidence="1">
    <location>
        <begin position="6"/>
        <end position="24"/>
    </location>
</feature>
<dbReference type="Proteomes" id="UP000198280">
    <property type="component" value="Unassembled WGS sequence"/>
</dbReference>
<feature type="transmembrane region" description="Helical" evidence="1">
    <location>
        <begin position="45"/>
        <end position="61"/>
    </location>
</feature>
<evidence type="ECO:0000313" key="2">
    <source>
        <dbReference type="EMBL" id="SNS24650.1"/>
    </source>
</evidence>
<name>A0A239CX20_9ACTN</name>
<dbReference type="Pfam" id="PF17197">
    <property type="entry name" value="DUF5134"/>
    <property type="match status" value="1"/>
</dbReference>
<feature type="transmembrane region" description="Helical" evidence="1">
    <location>
        <begin position="67"/>
        <end position="84"/>
    </location>
</feature>
<dbReference type="EMBL" id="FZOF01000004">
    <property type="protein sequence ID" value="SNS24650.1"/>
    <property type="molecule type" value="Genomic_DNA"/>
</dbReference>
<keyword evidence="3" id="KW-1185">Reference proteome</keyword>
<keyword evidence="1" id="KW-0472">Membrane</keyword>
<organism evidence="2 3">
    <name type="scientific">Actinacidiphila glaucinigra</name>
    <dbReference type="NCBI Taxonomy" id="235986"/>
    <lineage>
        <taxon>Bacteria</taxon>
        <taxon>Bacillati</taxon>
        <taxon>Actinomycetota</taxon>
        <taxon>Actinomycetes</taxon>
        <taxon>Kitasatosporales</taxon>
        <taxon>Streptomycetaceae</taxon>
        <taxon>Actinacidiphila</taxon>
    </lineage>
</organism>
<dbReference type="AlphaFoldDB" id="A0A239CX20"/>
<gene>
    <name evidence="2" type="ORF">SAMN05216252_104270</name>
</gene>
<reference evidence="2 3" key="1">
    <citation type="submission" date="2017-06" db="EMBL/GenBank/DDBJ databases">
        <authorList>
            <person name="Kim H.J."/>
            <person name="Triplett B.A."/>
        </authorList>
    </citation>
    <scope>NUCLEOTIDE SEQUENCE [LARGE SCALE GENOMIC DNA]</scope>
    <source>
        <strain evidence="2 3">CGMCC 4.1858</strain>
    </source>
</reference>
<sequence length="196" mass="19555">MHGPPLVAWLLVVLGTATGAYCLFRTRLGCPGTGPEERRVARAEALMGMGMAAMAVPVSVLDPPRWAAAAFGLVFGVAAVRALLLARHDAHHLHHAVGAGAMVYMAVAMAEAGAVGGGAHAGHTPAGTPATTGLLLAYFAIYVLAAGVRLVSAPATVTATGTASAGGAVPVAHAPELASACRVSMAIGMFAMLLTL</sequence>
<feature type="transmembrane region" description="Helical" evidence="1">
    <location>
        <begin position="135"/>
        <end position="152"/>
    </location>
</feature>
<keyword evidence="1" id="KW-1133">Transmembrane helix</keyword>
<evidence type="ECO:0000313" key="3">
    <source>
        <dbReference type="Proteomes" id="UP000198280"/>
    </source>
</evidence>
<dbReference type="RefSeq" id="WP_089223370.1">
    <property type="nucleotide sequence ID" value="NZ_FZOF01000004.1"/>
</dbReference>
<proteinExistence type="predicted"/>
<accession>A0A239CX20</accession>
<evidence type="ECO:0008006" key="4">
    <source>
        <dbReference type="Google" id="ProtNLM"/>
    </source>
</evidence>